<evidence type="ECO:0000313" key="8">
    <source>
        <dbReference type="Proteomes" id="UP001224122"/>
    </source>
</evidence>
<organism evidence="7 8">
    <name type="scientific">Neobacillus ginsengisoli</name>
    <dbReference type="NCBI Taxonomy" id="904295"/>
    <lineage>
        <taxon>Bacteria</taxon>
        <taxon>Bacillati</taxon>
        <taxon>Bacillota</taxon>
        <taxon>Bacilli</taxon>
        <taxon>Bacillales</taxon>
        <taxon>Bacillaceae</taxon>
        <taxon>Neobacillus</taxon>
    </lineage>
</organism>
<keyword evidence="2" id="KW-1003">Cell membrane</keyword>
<dbReference type="PANTHER" id="PTHR33931:SF2">
    <property type="entry name" value="HOLIN-LIKE PROTEIN CIDA"/>
    <property type="match status" value="1"/>
</dbReference>
<accession>A0ABT9Y0Q7</accession>
<keyword evidence="5 6" id="KW-0472">Membrane</keyword>
<keyword evidence="8" id="KW-1185">Reference proteome</keyword>
<protein>
    <submittedName>
        <fullName evidence="7">Holin-like protein</fullName>
    </submittedName>
</protein>
<comment type="subcellular location">
    <subcellularLocation>
        <location evidence="1">Cell membrane</location>
        <topology evidence="1">Multi-pass membrane protein</topology>
    </subcellularLocation>
</comment>
<proteinExistence type="predicted"/>
<gene>
    <name evidence="7" type="ORF">J2S10_004606</name>
</gene>
<evidence type="ECO:0000256" key="3">
    <source>
        <dbReference type="ARBA" id="ARBA00022692"/>
    </source>
</evidence>
<dbReference type="EMBL" id="JAUSTW010000009">
    <property type="protein sequence ID" value="MDQ0201400.1"/>
    <property type="molecule type" value="Genomic_DNA"/>
</dbReference>
<keyword evidence="3 6" id="KW-0812">Transmembrane</keyword>
<feature type="transmembrane region" description="Helical" evidence="6">
    <location>
        <begin position="90"/>
        <end position="111"/>
    </location>
</feature>
<feature type="transmembrane region" description="Helical" evidence="6">
    <location>
        <begin position="64"/>
        <end position="84"/>
    </location>
</feature>
<feature type="transmembrane region" description="Helical" evidence="6">
    <location>
        <begin position="29"/>
        <end position="52"/>
    </location>
</feature>
<dbReference type="Pfam" id="PF03788">
    <property type="entry name" value="LrgA"/>
    <property type="match status" value="1"/>
</dbReference>
<keyword evidence="4 6" id="KW-1133">Transmembrane helix</keyword>
<dbReference type="RefSeq" id="WP_307412644.1">
    <property type="nucleotide sequence ID" value="NZ_JAUSTW010000009.1"/>
</dbReference>
<dbReference type="PANTHER" id="PTHR33931">
    <property type="entry name" value="HOLIN-LIKE PROTEIN CIDA-RELATED"/>
    <property type="match status" value="1"/>
</dbReference>
<evidence type="ECO:0000256" key="4">
    <source>
        <dbReference type="ARBA" id="ARBA00022989"/>
    </source>
</evidence>
<reference evidence="7 8" key="1">
    <citation type="submission" date="2023-07" db="EMBL/GenBank/DDBJ databases">
        <title>Genomic Encyclopedia of Type Strains, Phase IV (KMG-IV): sequencing the most valuable type-strain genomes for metagenomic binning, comparative biology and taxonomic classification.</title>
        <authorList>
            <person name="Goeker M."/>
        </authorList>
    </citation>
    <scope>NUCLEOTIDE SEQUENCE [LARGE SCALE GENOMIC DNA]</scope>
    <source>
        <strain evidence="7 8">DSM 27594</strain>
    </source>
</reference>
<evidence type="ECO:0000313" key="7">
    <source>
        <dbReference type="EMBL" id="MDQ0201400.1"/>
    </source>
</evidence>
<name>A0ABT9Y0Q7_9BACI</name>
<evidence type="ECO:0000256" key="1">
    <source>
        <dbReference type="ARBA" id="ARBA00004651"/>
    </source>
</evidence>
<evidence type="ECO:0000256" key="2">
    <source>
        <dbReference type="ARBA" id="ARBA00022475"/>
    </source>
</evidence>
<dbReference type="Proteomes" id="UP001224122">
    <property type="component" value="Unassembled WGS sequence"/>
</dbReference>
<comment type="caution">
    <text evidence="7">The sequence shown here is derived from an EMBL/GenBank/DDBJ whole genome shotgun (WGS) entry which is preliminary data.</text>
</comment>
<evidence type="ECO:0000256" key="5">
    <source>
        <dbReference type="ARBA" id="ARBA00023136"/>
    </source>
</evidence>
<sequence>MVRIIAQFLTILFVYLIGNQIVTWLKLPIPGSIVGMALLFIALVSGVCKLKWVEKVAQLHIKHITLLFIPFAVGVWHYAGIFRIEGLKLAIILVTSSLFVLFVTAYSAEYFETKRTRRKQNGDINN</sequence>
<evidence type="ECO:0000256" key="6">
    <source>
        <dbReference type="SAM" id="Phobius"/>
    </source>
</evidence>
<dbReference type="InterPro" id="IPR005538">
    <property type="entry name" value="LrgA/CidA"/>
</dbReference>